<evidence type="ECO:0000256" key="2">
    <source>
        <dbReference type="SAM" id="SignalP"/>
    </source>
</evidence>
<feature type="chain" id="PRO_5029883097" description="MspA family porin" evidence="2">
    <location>
        <begin position="26"/>
        <end position="210"/>
    </location>
</feature>
<dbReference type="Pfam" id="PF09203">
    <property type="entry name" value="MspA"/>
    <property type="match status" value="1"/>
</dbReference>
<keyword evidence="1 2" id="KW-0732">Signal</keyword>
<dbReference type="InterPro" id="IPR036435">
    <property type="entry name" value="Leukocidin/porin_MspA_sf"/>
</dbReference>
<dbReference type="Proteomes" id="UP000466794">
    <property type="component" value="Unassembled WGS sequence"/>
</dbReference>
<protein>
    <recommendedName>
        <fullName evidence="5">MspA family porin</fullName>
    </recommendedName>
</protein>
<dbReference type="Gene3D" id="2.60.40.1650">
    <property type="entry name" value="Porin MspA (Ig-like beta-sandwich domain)"/>
    <property type="match status" value="2"/>
</dbReference>
<evidence type="ECO:0008006" key="5">
    <source>
        <dbReference type="Google" id="ProtNLM"/>
    </source>
</evidence>
<accession>A0A7K1V621</accession>
<keyword evidence="4" id="KW-1185">Reference proteome</keyword>
<reference evidence="3 4" key="1">
    <citation type="submission" date="2019-12" db="EMBL/GenBank/DDBJ databases">
        <title>Nocardia sp. nov. ET3-3 isolated from soil.</title>
        <authorList>
            <person name="Kanchanasin P."/>
            <person name="Tanasupawat S."/>
            <person name="Yuki M."/>
            <person name="Kudo T."/>
        </authorList>
    </citation>
    <scope>NUCLEOTIDE SEQUENCE [LARGE SCALE GENOMIC DNA]</scope>
    <source>
        <strain evidence="3 4">ET3-3</strain>
    </source>
</reference>
<comment type="caution">
    <text evidence="3">The sequence shown here is derived from an EMBL/GenBank/DDBJ whole genome shotgun (WGS) entry which is preliminary data.</text>
</comment>
<evidence type="ECO:0000256" key="1">
    <source>
        <dbReference type="ARBA" id="ARBA00022729"/>
    </source>
</evidence>
<dbReference type="RefSeq" id="WP_157391707.1">
    <property type="nucleotide sequence ID" value="NZ_WRPP01000008.1"/>
</dbReference>
<dbReference type="InterPro" id="IPR015286">
    <property type="entry name" value="Porin_fam_mycobact-type"/>
</dbReference>
<dbReference type="EMBL" id="WRPP01000008">
    <property type="protein sequence ID" value="MVU82084.1"/>
    <property type="molecule type" value="Genomic_DNA"/>
</dbReference>
<feature type="signal peptide" evidence="2">
    <location>
        <begin position="1"/>
        <end position="25"/>
    </location>
</feature>
<dbReference type="SUPFAM" id="SSF56959">
    <property type="entry name" value="Leukocidin-like"/>
    <property type="match status" value="1"/>
</dbReference>
<proteinExistence type="predicted"/>
<gene>
    <name evidence="3" type="ORF">GPX89_33205</name>
</gene>
<sequence>MRLSTLGVLLLSLGAALYSTPPAQADIVTLAPHERTYQSTFGSFTVGDRDEFINRIAPLNQVGTTREALVSNMSYARVDGIAGGQLKTGYHVGCSVTLPTGSLGAIPQVYVPSGNVPIPPGPGSNPALQIIGPNIQVPMTINLSPGEVKDLEVATKDLIPGKQVQVIVRDFHIAVNQCAGPVSIRQYTYVYAKSAETDDSGAVFGDPTWL</sequence>
<evidence type="ECO:0000313" key="3">
    <source>
        <dbReference type="EMBL" id="MVU82084.1"/>
    </source>
</evidence>
<organism evidence="3 4">
    <name type="scientific">Nocardia terrae</name>
    <dbReference type="NCBI Taxonomy" id="2675851"/>
    <lineage>
        <taxon>Bacteria</taxon>
        <taxon>Bacillati</taxon>
        <taxon>Actinomycetota</taxon>
        <taxon>Actinomycetes</taxon>
        <taxon>Mycobacteriales</taxon>
        <taxon>Nocardiaceae</taxon>
        <taxon>Nocardia</taxon>
    </lineage>
</organism>
<evidence type="ECO:0000313" key="4">
    <source>
        <dbReference type="Proteomes" id="UP000466794"/>
    </source>
</evidence>
<name>A0A7K1V621_9NOCA</name>
<dbReference type="AlphaFoldDB" id="A0A7K1V621"/>